<dbReference type="Proteomes" id="UP000236738">
    <property type="component" value="Unassembled WGS sequence"/>
</dbReference>
<dbReference type="RefSeq" id="WP_103912326.1">
    <property type="nucleotide sequence ID" value="NZ_FNUS01000001.1"/>
</dbReference>
<evidence type="ECO:0000313" key="2">
    <source>
        <dbReference type="Proteomes" id="UP000236738"/>
    </source>
</evidence>
<dbReference type="Gene3D" id="2.60.40.1930">
    <property type="match status" value="1"/>
</dbReference>
<evidence type="ECO:0000313" key="1">
    <source>
        <dbReference type="EMBL" id="SEF54679.1"/>
    </source>
</evidence>
<gene>
    <name evidence="1" type="ORF">SAMN05421847_0283</name>
</gene>
<evidence type="ECO:0008006" key="3">
    <source>
        <dbReference type="Google" id="ProtNLM"/>
    </source>
</evidence>
<sequence>MRKKNFLFAFFAFLNVLNAQSKIDDAIKNLENNYSQEKVYLLLDKNQYLNGDNILFKSFVFEGYQLSTISTTLFVELYDQNKKLLDKKTILIKNGEGTGSFTLDEKLPEDVYFIRAYTPWMANFTEAFQTFQPILVYNPDSAKKLELKENNWSAKVYPESGTFIENVSTKFAVRINNTSVGNANWSGYVIDKDHPNEKITTYKGLDENVAIFSITPENGKHYQTIIEDAKGKKQTVDLPEVATSGVSFHVNSSKNGIDYEIGGINLPENLKNYKIIGTINNRLAYKAESKEPLKEFKKTIPTNIYGSYNAVLQLTVFNENNIVVAQRLCFILPNDLNIKKPTIVGLPFSNSPRSSNEFEISDAKDFNEFTVLVKEAEAETSDENNVLSTLWLTGDFTDKIEYPAQYFSIKNNANALDALLISEKWQRFDWKTLLSGTKPFIKYKPEEHLSFRGRLAKNSAPLQNTSVNLLVQIGDKNTTISPAQTDSEGFIYLDNITYDEPLKISYFLNKNEKNKLSVPDNLTLHFQPTVNFVPLNGDLPSSKYILVDRESTDVLPPKIANAVANKKNNLQIKNDETLIQEVKIKGNKMSATDKLNDDLSRGMFNSMNSTVFDFINENQNVAGQSIMQFLQGRVAGLTFQTNQNGDLVPYIRNAPAKIYLDESPIDINFISSISVSDIAMVKIFKGSVTLGNAIAIYFRKGGMKSVNDTKEPKKNNTVTLKTYDKPVEFVEPNFNSDSYKKINSDTRNVLYWNPSLLQNPKLHTTVKFFNNDSAKSFKVTIISFNELGAPLFFDEVLK</sequence>
<organism evidence="1 2">
    <name type="scientific">Halpernia humi</name>
    <dbReference type="NCBI Taxonomy" id="493375"/>
    <lineage>
        <taxon>Bacteria</taxon>
        <taxon>Pseudomonadati</taxon>
        <taxon>Bacteroidota</taxon>
        <taxon>Flavobacteriia</taxon>
        <taxon>Flavobacteriales</taxon>
        <taxon>Weeksellaceae</taxon>
        <taxon>Chryseobacterium group</taxon>
        <taxon>Halpernia</taxon>
    </lineage>
</organism>
<dbReference type="EMBL" id="FNUS01000001">
    <property type="protein sequence ID" value="SEF54679.1"/>
    <property type="molecule type" value="Genomic_DNA"/>
</dbReference>
<proteinExistence type="predicted"/>
<dbReference type="OrthoDB" id="679547at2"/>
<accession>A0A1H5SVZ5</accession>
<dbReference type="AlphaFoldDB" id="A0A1H5SVZ5"/>
<name>A0A1H5SVZ5_9FLAO</name>
<protein>
    <recommendedName>
        <fullName evidence="3">Macroglobulin domain-containing protein</fullName>
    </recommendedName>
</protein>
<reference evidence="2" key="1">
    <citation type="submission" date="2016-10" db="EMBL/GenBank/DDBJ databases">
        <authorList>
            <person name="Varghese N."/>
            <person name="Submissions S."/>
        </authorList>
    </citation>
    <scope>NUCLEOTIDE SEQUENCE [LARGE SCALE GENOMIC DNA]</scope>
    <source>
        <strain evidence="2">DSM 21580</strain>
    </source>
</reference>
<keyword evidence="2" id="KW-1185">Reference proteome</keyword>